<comment type="caution">
    <text evidence="2">The sequence shown here is derived from an EMBL/GenBank/DDBJ whole genome shotgun (WGS) entry which is preliminary data.</text>
</comment>
<proteinExistence type="predicted"/>
<reference evidence="2 3" key="1">
    <citation type="submission" date="2024-06" db="EMBL/GenBank/DDBJ databases">
        <authorList>
            <person name="Li F."/>
        </authorList>
    </citation>
    <scope>NUCLEOTIDE SEQUENCE [LARGE SCALE GENOMIC DNA]</scope>
    <source>
        <strain evidence="2 3">GXAS 311</strain>
    </source>
</reference>
<feature type="signal peptide" evidence="1">
    <location>
        <begin position="1"/>
        <end position="19"/>
    </location>
</feature>
<sequence length="107" mass="11536">MKKTICTVIATLSAALVQAGRSPQLTIKNVRTYETSFIVQVAENVNASCSFPDHLQLSKSNPNYQASVSLFMTAWTSGKKIQAYYNGCDASASASGGNVNVTGWYVY</sequence>
<protein>
    <submittedName>
        <fullName evidence="2">Uncharacterized protein</fullName>
    </submittedName>
</protein>
<dbReference type="RefSeq" id="WP_353897376.1">
    <property type="nucleotide sequence ID" value="NZ_JBEVCJ010000028.1"/>
</dbReference>
<evidence type="ECO:0000256" key="1">
    <source>
        <dbReference type="SAM" id="SignalP"/>
    </source>
</evidence>
<gene>
    <name evidence="2" type="ORF">ABVT43_16750</name>
</gene>
<evidence type="ECO:0000313" key="3">
    <source>
        <dbReference type="Proteomes" id="UP001548189"/>
    </source>
</evidence>
<dbReference type="EMBL" id="JBEVCJ010000028">
    <property type="protein sequence ID" value="MET1256793.1"/>
    <property type="molecule type" value="Genomic_DNA"/>
</dbReference>
<keyword evidence="1" id="KW-0732">Signal</keyword>
<keyword evidence="3" id="KW-1185">Reference proteome</keyword>
<feature type="chain" id="PRO_5046199841" evidence="1">
    <location>
        <begin position="20"/>
        <end position="107"/>
    </location>
</feature>
<accession>A0ABV2BYA3</accession>
<evidence type="ECO:0000313" key="2">
    <source>
        <dbReference type="EMBL" id="MET1256793.1"/>
    </source>
</evidence>
<name>A0ABV2BYA3_9GAMM</name>
<dbReference type="Proteomes" id="UP001548189">
    <property type="component" value="Unassembled WGS sequence"/>
</dbReference>
<organism evidence="2 3">
    <name type="scientific">Aliikangiella maris</name>
    <dbReference type="NCBI Taxonomy" id="3162458"/>
    <lineage>
        <taxon>Bacteria</taxon>
        <taxon>Pseudomonadati</taxon>
        <taxon>Pseudomonadota</taxon>
        <taxon>Gammaproteobacteria</taxon>
        <taxon>Oceanospirillales</taxon>
        <taxon>Pleioneaceae</taxon>
        <taxon>Aliikangiella</taxon>
    </lineage>
</organism>